<proteinExistence type="predicted"/>
<dbReference type="EMBL" id="UINC01029498">
    <property type="protein sequence ID" value="SVB12322.1"/>
    <property type="molecule type" value="Genomic_DNA"/>
</dbReference>
<keyword evidence="1" id="KW-0472">Membrane</keyword>
<name>A0A382BGC1_9ZZZZ</name>
<feature type="transmembrane region" description="Helical" evidence="1">
    <location>
        <begin position="42"/>
        <end position="70"/>
    </location>
</feature>
<dbReference type="AlphaFoldDB" id="A0A382BGC1"/>
<evidence type="ECO:0000256" key="1">
    <source>
        <dbReference type="SAM" id="Phobius"/>
    </source>
</evidence>
<organism evidence="2">
    <name type="scientific">marine metagenome</name>
    <dbReference type="NCBI Taxonomy" id="408172"/>
    <lineage>
        <taxon>unclassified sequences</taxon>
        <taxon>metagenomes</taxon>
        <taxon>ecological metagenomes</taxon>
    </lineage>
</organism>
<keyword evidence="1" id="KW-0812">Transmembrane</keyword>
<evidence type="ECO:0000313" key="2">
    <source>
        <dbReference type="EMBL" id="SVB12322.1"/>
    </source>
</evidence>
<reference evidence="2" key="1">
    <citation type="submission" date="2018-05" db="EMBL/GenBank/DDBJ databases">
        <authorList>
            <person name="Lanie J.A."/>
            <person name="Ng W.-L."/>
            <person name="Kazmierczak K.M."/>
            <person name="Andrzejewski T.M."/>
            <person name="Davidsen T.M."/>
            <person name="Wayne K.J."/>
            <person name="Tettelin H."/>
            <person name="Glass J.I."/>
            <person name="Rusch D."/>
            <person name="Podicherti R."/>
            <person name="Tsui H.-C.T."/>
            <person name="Winkler M.E."/>
        </authorList>
    </citation>
    <scope>NUCLEOTIDE SEQUENCE</scope>
</reference>
<feature type="transmembrane region" description="Helical" evidence="1">
    <location>
        <begin position="12"/>
        <end position="30"/>
    </location>
</feature>
<protein>
    <submittedName>
        <fullName evidence="2">Uncharacterized protein</fullName>
    </submittedName>
</protein>
<accession>A0A382BGC1</accession>
<gene>
    <name evidence="2" type="ORF">METZ01_LOCUS165176</name>
</gene>
<keyword evidence="1" id="KW-1133">Transmembrane helix</keyword>
<sequence>MLDKIMSIADASINVGIKLISLAIVLQIVFGHSVPFLGGNVIGTIIGIIQELGAAGLVGLIAAVIIWRLLDDDIRKELSE</sequence>